<keyword evidence="2" id="KW-1185">Reference proteome</keyword>
<sequence>MTVITLHTKINSTIEDAFQLSLDIDFHKKTASQTNEEAIAGVTSGIIKHNETVTWRGKHFGVFLTHTSIISAYDAPTYFVDEMIDGRFKSFRHQHYFEQKEDGVHMKDVITYQTPYGVFGKLFDRLLLKKHMKDFIVNRNSILKKELENNR</sequence>
<evidence type="ECO:0008006" key="3">
    <source>
        <dbReference type="Google" id="ProtNLM"/>
    </source>
</evidence>
<evidence type="ECO:0000313" key="1">
    <source>
        <dbReference type="EMBL" id="SNS09131.1"/>
    </source>
</evidence>
<gene>
    <name evidence="1" type="ORF">SAMN06265376_106301</name>
</gene>
<dbReference type="RefSeq" id="WP_089372903.1">
    <property type="nucleotide sequence ID" value="NZ_BMEP01000005.1"/>
</dbReference>
<protein>
    <recommendedName>
        <fullName evidence="3">Ligand-binding SRPBCC domain-containing protein</fullName>
    </recommendedName>
</protein>
<name>A0A239BP40_9FLAO</name>
<proteinExistence type="predicted"/>
<reference evidence="1 2" key="1">
    <citation type="submission" date="2017-06" db="EMBL/GenBank/DDBJ databases">
        <authorList>
            <person name="Kim H.J."/>
            <person name="Triplett B.A."/>
        </authorList>
    </citation>
    <scope>NUCLEOTIDE SEQUENCE [LARGE SCALE GENOMIC DNA]</scope>
    <source>
        <strain evidence="1 2">DSM 25597</strain>
    </source>
</reference>
<dbReference type="Gene3D" id="3.30.530.20">
    <property type="match status" value="1"/>
</dbReference>
<dbReference type="SUPFAM" id="SSF55961">
    <property type="entry name" value="Bet v1-like"/>
    <property type="match status" value="1"/>
</dbReference>
<dbReference type="InterPro" id="IPR023393">
    <property type="entry name" value="START-like_dom_sf"/>
</dbReference>
<accession>A0A239BP40</accession>
<dbReference type="Proteomes" id="UP000198379">
    <property type="component" value="Unassembled WGS sequence"/>
</dbReference>
<organism evidence="1 2">
    <name type="scientific">Dokdonia pacifica</name>
    <dbReference type="NCBI Taxonomy" id="1627892"/>
    <lineage>
        <taxon>Bacteria</taxon>
        <taxon>Pseudomonadati</taxon>
        <taxon>Bacteroidota</taxon>
        <taxon>Flavobacteriia</taxon>
        <taxon>Flavobacteriales</taxon>
        <taxon>Flavobacteriaceae</taxon>
        <taxon>Dokdonia</taxon>
    </lineage>
</organism>
<dbReference type="EMBL" id="FZNY01000006">
    <property type="protein sequence ID" value="SNS09131.1"/>
    <property type="molecule type" value="Genomic_DNA"/>
</dbReference>
<dbReference type="CDD" id="cd07820">
    <property type="entry name" value="SRPBCC_3"/>
    <property type="match status" value="1"/>
</dbReference>
<dbReference type="OrthoDB" id="9801773at2"/>
<evidence type="ECO:0000313" key="2">
    <source>
        <dbReference type="Proteomes" id="UP000198379"/>
    </source>
</evidence>
<dbReference type="AlphaFoldDB" id="A0A239BP40"/>